<feature type="chain" id="PRO_5007806698" description="AA1-like domain-containing protein" evidence="1">
    <location>
        <begin position="19"/>
        <end position="245"/>
    </location>
</feature>
<feature type="signal peptide" evidence="1">
    <location>
        <begin position="1"/>
        <end position="18"/>
    </location>
</feature>
<dbReference type="Proteomes" id="UP000070133">
    <property type="component" value="Unassembled WGS sequence"/>
</dbReference>
<dbReference type="EMBL" id="LFZN01000020">
    <property type="protein sequence ID" value="KXT04568.1"/>
    <property type="molecule type" value="Genomic_DNA"/>
</dbReference>
<sequence>MLHLYLLPPALLLALANADTPSSFQSDMAQDSSRAAVSASLMNITFSTTTTVDCAQNTTNTDALSIAIRTVPQKSTCFNIAETFSENNTSTYSTKGYSCDAGTACGVNYTIISSSYNSMANYSQVFYTQTRNPFTFHAANDSREPEVGGRLTFTTFNGENCKKVKDKETGHKAEKFEWDCNSEDGECSTVPFAIKSFSIAMTDPDDVNDKNCTIAKTADASPGSRGGSTVFVALAVAFAGVAFLV</sequence>
<keyword evidence="3" id="KW-1185">Reference proteome</keyword>
<evidence type="ECO:0000256" key="1">
    <source>
        <dbReference type="SAM" id="SignalP"/>
    </source>
</evidence>
<dbReference type="AlphaFoldDB" id="A0A139HQ33"/>
<evidence type="ECO:0000313" key="3">
    <source>
        <dbReference type="Proteomes" id="UP000070133"/>
    </source>
</evidence>
<comment type="caution">
    <text evidence="2">The sequence shown here is derived from an EMBL/GenBank/DDBJ whole genome shotgun (WGS) entry which is preliminary data.</text>
</comment>
<organism evidence="2 3">
    <name type="scientific">Pseudocercospora eumusae</name>
    <dbReference type="NCBI Taxonomy" id="321146"/>
    <lineage>
        <taxon>Eukaryota</taxon>
        <taxon>Fungi</taxon>
        <taxon>Dikarya</taxon>
        <taxon>Ascomycota</taxon>
        <taxon>Pezizomycotina</taxon>
        <taxon>Dothideomycetes</taxon>
        <taxon>Dothideomycetidae</taxon>
        <taxon>Mycosphaerellales</taxon>
        <taxon>Mycosphaerellaceae</taxon>
        <taxon>Pseudocercospora</taxon>
    </lineage>
</organism>
<name>A0A139HQ33_9PEZI</name>
<keyword evidence="1" id="KW-0732">Signal</keyword>
<dbReference type="OrthoDB" id="3878372at2759"/>
<evidence type="ECO:0008006" key="4">
    <source>
        <dbReference type="Google" id="ProtNLM"/>
    </source>
</evidence>
<gene>
    <name evidence="2" type="ORF">AC578_8709</name>
</gene>
<evidence type="ECO:0000313" key="2">
    <source>
        <dbReference type="EMBL" id="KXT04568.1"/>
    </source>
</evidence>
<protein>
    <recommendedName>
        <fullName evidence="4">AA1-like domain-containing protein</fullName>
    </recommendedName>
</protein>
<proteinExistence type="predicted"/>
<accession>A0A139HQ33</accession>
<reference evidence="2 3" key="1">
    <citation type="submission" date="2015-07" db="EMBL/GenBank/DDBJ databases">
        <title>Comparative genomics of the Sigatoka disease complex on banana suggests a link between parallel evolutionary changes in Pseudocercospora fijiensis and Pseudocercospora eumusae and increased virulence on the banana host.</title>
        <authorList>
            <person name="Chang T.-C."/>
            <person name="Salvucci A."/>
            <person name="Crous P.W."/>
            <person name="Stergiopoulos I."/>
        </authorList>
    </citation>
    <scope>NUCLEOTIDE SEQUENCE [LARGE SCALE GENOMIC DNA]</scope>
    <source>
        <strain evidence="2 3">CBS 114824</strain>
    </source>
</reference>